<evidence type="ECO:0000256" key="1">
    <source>
        <dbReference type="ARBA" id="ARBA00009686"/>
    </source>
</evidence>
<feature type="compositionally biased region" description="Acidic residues" evidence="3">
    <location>
        <begin position="266"/>
        <end position="275"/>
    </location>
</feature>
<proteinExistence type="inferred from homology"/>
<feature type="coiled-coil region" evidence="2">
    <location>
        <begin position="80"/>
        <end position="107"/>
    </location>
</feature>
<dbReference type="PANTHER" id="PTHR21148">
    <property type="entry name" value="THIOREDOXIN DOMAIN-CONTAINING PROTEIN 9"/>
    <property type="match status" value="1"/>
</dbReference>
<comment type="similarity">
    <text evidence="1">Belongs to the phosducin family.</text>
</comment>
<reference evidence="5" key="1">
    <citation type="submission" date="2021-06" db="EMBL/GenBank/DDBJ databases">
        <title>Candida auris outbreak in lebanese hospital.</title>
        <authorList>
            <person name="Finianos M."/>
        </authorList>
    </citation>
    <scope>NUCLEOTIDE SEQUENCE</scope>
    <source>
        <strain evidence="5">CA7LBN</strain>
    </source>
</reference>
<accession>A0A8F2W177</accession>
<keyword evidence="2" id="KW-0175">Coiled coil</keyword>
<dbReference type="Gene3D" id="3.40.30.10">
    <property type="entry name" value="Glutaredoxin"/>
    <property type="match status" value="1"/>
</dbReference>
<dbReference type="SUPFAM" id="SSF52833">
    <property type="entry name" value="Thioredoxin-like"/>
    <property type="match status" value="1"/>
</dbReference>
<dbReference type="InterPro" id="IPR036249">
    <property type="entry name" value="Thioredoxin-like_sf"/>
</dbReference>
<name>A0A8F2W177_CANAR</name>
<protein>
    <recommendedName>
        <fullName evidence="4">Phosducin domain-containing protein</fullName>
    </recommendedName>
</protein>
<sequence length="275" mass="31192">MSQEQVLLELEMILATVRSIDESVLQSIRLLEKGVPSASYKELVASNKTRLERKQAVEEYSRQKVRETQHGGAVDDEGSEEDLDLMLEELEKDYDESSAKYREQRLEELKKEFGKIDRAAAERGSELGNVSFVSAEKELMDLVMKSEVCMVHFYQPEFSRCELMNERLAVLAEKHVDVGIFAIQASQAPFLVTKLKIKVLPVVVAYKNGKEVARLVGFEGLSTNGTDFSVEALESWMFRERVISKRSLTFASKPGTVRSSNNNTNSDDDDDDDWY</sequence>
<evidence type="ECO:0000259" key="4">
    <source>
        <dbReference type="Pfam" id="PF02114"/>
    </source>
</evidence>
<dbReference type="Proteomes" id="UP000825438">
    <property type="component" value="Chromosome II"/>
</dbReference>
<evidence type="ECO:0000256" key="3">
    <source>
        <dbReference type="SAM" id="MobiDB-lite"/>
    </source>
</evidence>
<dbReference type="Pfam" id="PF02114">
    <property type="entry name" value="Phosducin"/>
    <property type="match status" value="1"/>
</dbReference>
<organism evidence="5">
    <name type="scientific">Candidozyma auris</name>
    <name type="common">Yeast</name>
    <name type="synonym">Candida auris</name>
    <dbReference type="NCBI Taxonomy" id="498019"/>
    <lineage>
        <taxon>Eukaryota</taxon>
        <taxon>Fungi</taxon>
        <taxon>Dikarya</taxon>
        <taxon>Ascomycota</taxon>
        <taxon>Saccharomycotina</taxon>
        <taxon>Pichiomycetes</taxon>
        <taxon>Metschnikowiaceae</taxon>
        <taxon>Candidozyma</taxon>
    </lineage>
</organism>
<gene>
    <name evidence="5" type="ORF">CA7LBN_002222</name>
</gene>
<evidence type="ECO:0000256" key="2">
    <source>
        <dbReference type="SAM" id="Coils"/>
    </source>
</evidence>
<evidence type="ECO:0000313" key="5">
    <source>
        <dbReference type="EMBL" id="QWW23421.1"/>
    </source>
</evidence>
<feature type="domain" description="Phosducin" evidence="4">
    <location>
        <begin position="81"/>
        <end position="236"/>
    </location>
</feature>
<dbReference type="InterPro" id="IPR024253">
    <property type="entry name" value="Phosducin_thioredoxin-like_dom"/>
</dbReference>
<dbReference type="AlphaFoldDB" id="A0A8F2W177"/>
<feature type="region of interest" description="Disordered" evidence="3">
    <location>
        <begin position="254"/>
        <end position="275"/>
    </location>
</feature>
<dbReference type="EMBL" id="CP076750">
    <property type="protein sequence ID" value="QWW23421.1"/>
    <property type="molecule type" value="Genomic_DNA"/>
</dbReference>